<organism evidence="2 3">
    <name type="scientific">Escallonia rubra</name>
    <dbReference type="NCBI Taxonomy" id="112253"/>
    <lineage>
        <taxon>Eukaryota</taxon>
        <taxon>Viridiplantae</taxon>
        <taxon>Streptophyta</taxon>
        <taxon>Embryophyta</taxon>
        <taxon>Tracheophyta</taxon>
        <taxon>Spermatophyta</taxon>
        <taxon>Magnoliopsida</taxon>
        <taxon>eudicotyledons</taxon>
        <taxon>Gunneridae</taxon>
        <taxon>Pentapetalae</taxon>
        <taxon>asterids</taxon>
        <taxon>campanulids</taxon>
        <taxon>Escalloniales</taxon>
        <taxon>Escalloniaceae</taxon>
        <taxon>Escallonia</taxon>
    </lineage>
</organism>
<feature type="region of interest" description="Disordered" evidence="1">
    <location>
        <begin position="158"/>
        <end position="192"/>
    </location>
</feature>
<dbReference type="EMBL" id="JAVXUO010000976">
    <property type="protein sequence ID" value="KAK2987547.1"/>
    <property type="molecule type" value="Genomic_DNA"/>
</dbReference>
<evidence type="ECO:0000256" key="1">
    <source>
        <dbReference type="SAM" id="MobiDB-lite"/>
    </source>
</evidence>
<feature type="compositionally biased region" description="Basic and acidic residues" evidence="1">
    <location>
        <begin position="158"/>
        <end position="177"/>
    </location>
</feature>
<comment type="caution">
    <text evidence="2">The sequence shown here is derived from an EMBL/GenBank/DDBJ whole genome shotgun (WGS) entry which is preliminary data.</text>
</comment>
<evidence type="ECO:0000313" key="3">
    <source>
        <dbReference type="Proteomes" id="UP001187471"/>
    </source>
</evidence>
<keyword evidence="3" id="KW-1185">Reference proteome</keyword>
<protein>
    <submittedName>
        <fullName evidence="2">Uncharacterized protein</fullName>
    </submittedName>
</protein>
<evidence type="ECO:0000313" key="2">
    <source>
        <dbReference type="EMBL" id="KAK2987547.1"/>
    </source>
</evidence>
<sequence>MEQESIKPSGDLVTSPRPWKVHLKGNQMVLQGRAAKLVRKGEGLSKCVSKPWCALIDSPKFIKMHLNRSIKTSSILALIFEGRAPSVQHDSLQNEDEADWGVRVGELEGAVVVGKGVAVGVGDGDVLEEGEVHGVVGDGEGWELDGVDGDLGVFRFEEKEVNDDDSGRQEEQEDRGHYARGKGRPAVGGGGDTELGELVRVVLEGKPAVGGADLVGGAVAAKPQHLVLALLHCKMKMKPTRAPEQASWKELS</sequence>
<gene>
    <name evidence="2" type="ORF">RJ640_021601</name>
</gene>
<proteinExistence type="predicted"/>
<name>A0AA88REQ5_9ASTE</name>
<accession>A0AA88REQ5</accession>
<reference evidence="2" key="1">
    <citation type="submission" date="2022-12" db="EMBL/GenBank/DDBJ databases">
        <title>Draft genome assemblies for two species of Escallonia (Escalloniales).</title>
        <authorList>
            <person name="Chanderbali A."/>
            <person name="Dervinis C."/>
            <person name="Anghel I."/>
            <person name="Soltis D."/>
            <person name="Soltis P."/>
            <person name="Zapata F."/>
        </authorList>
    </citation>
    <scope>NUCLEOTIDE SEQUENCE</scope>
    <source>
        <strain evidence="2">UCBG92.1500</strain>
        <tissue evidence="2">Leaf</tissue>
    </source>
</reference>
<dbReference type="Proteomes" id="UP001187471">
    <property type="component" value="Unassembled WGS sequence"/>
</dbReference>
<dbReference type="AlphaFoldDB" id="A0AA88REQ5"/>